<evidence type="ECO:0008006" key="4">
    <source>
        <dbReference type="Google" id="ProtNLM"/>
    </source>
</evidence>
<gene>
    <name evidence="2" type="ORF">EIO64_04535</name>
</gene>
<feature type="transmembrane region" description="Helical" evidence="1">
    <location>
        <begin position="182"/>
        <end position="204"/>
    </location>
</feature>
<dbReference type="EMBL" id="CP034413">
    <property type="protein sequence ID" value="QCI58578.1"/>
    <property type="molecule type" value="Genomic_DNA"/>
</dbReference>
<evidence type="ECO:0000256" key="1">
    <source>
        <dbReference type="SAM" id="Phobius"/>
    </source>
</evidence>
<keyword evidence="1" id="KW-0472">Membrane</keyword>
<sequence>MKRVRVYKEIISDENLRLAIREVNAGHRRNGNHSLNKKVIEIENNMDEYVEKLRAFIQGLVDGDEHMHPPLKRRRWDRNADSGKGKWRDINEPLLWPDQYVHHAVVQPMIPHIMRSMDRYCIASVPGRGNSYGVKALKKWMKNDVEGTKYCCECDIYHCFEELDPPYVIEALKRVFKDTETLWLCDAIMEYGVLIGAFFSAWFLHLTLQPLDLMIHKKQYGVSHYLRQMDNFTIFGSNKRKLRRLLEDIKKWLAEIGMKIKGNWQIFRVGFTPKVERAHQALPKKKQRHRRPRLPSALGYRFGHGYTILRKHNLFRLKQSLHLYYYRRDRNRVISFKRASGLISRLGQLRKCNHQQVLDRHYQPKTMFALKKVVRKECRRLQALYPPYQAA</sequence>
<dbReference type="KEGG" id="obj:EIO64_04535"/>
<evidence type="ECO:0000313" key="3">
    <source>
        <dbReference type="Proteomes" id="UP000298642"/>
    </source>
</evidence>
<keyword evidence="1" id="KW-0812">Transmembrane</keyword>
<dbReference type="RefSeq" id="WP_136890870.1">
    <property type="nucleotide sequence ID" value="NZ_CP034413.3"/>
</dbReference>
<evidence type="ECO:0000313" key="2">
    <source>
        <dbReference type="EMBL" id="QCI58578.1"/>
    </source>
</evidence>
<keyword evidence="1" id="KW-1133">Transmembrane helix</keyword>
<accession>A0A4D7AM79</accession>
<protein>
    <recommendedName>
        <fullName evidence="4">Reverse transcriptase domain-containing protein</fullName>
    </recommendedName>
</protein>
<proteinExistence type="predicted"/>
<keyword evidence="3" id="KW-1185">Reference proteome</keyword>
<organism evidence="2 3">
    <name type="scientific">Dysosmobacter welbionis</name>
    <dbReference type="NCBI Taxonomy" id="2093857"/>
    <lineage>
        <taxon>Bacteria</taxon>
        <taxon>Bacillati</taxon>
        <taxon>Bacillota</taxon>
        <taxon>Clostridia</taxon>
        <taxon>Eubacteriales</taxon>
        <taxon>Oscillospiraceae</taxon>
        <taxon>Dysosmobacter</taxon>
    </lineage>
</organism>
<dbReference type="Proteomes" id="UP000298642">
    <property type="component" value="Chromosome"/>
</dbReference>
<reference evidence="3" key="1">
    <citation type="submission" date="2018-12" db="EMBL/GenBank/DDBJ databases">
        <title>Dusodibacter welbiota gen. nov., sp. nov., isolated from human faeces and emended description of the Oscillibacter genus.</title>
        <authorList>
            <person name="Le Roy T."/>
            <person name="Van der Smissen P."/>
            <person name="Delzenne N."/>
            <person name="Muccioli G."/>
            <person name="Collet J.F."/>
            <person name="Cani P.D."/>
        </authorList>
    </citation>
    <scope>NUCLEOTIDE SEQUENCE [LARGE SCALE GENOMIC DNA]</scope>
    <source>
        <strain evidence="3">J115</strain>
    </source>
</reference>
<dbReference type="SUPFAM" id="SSF56672">
    <property type="entry name" value="DNA/RNA polymerases"/>
    <property type="match status" value="1"/>
</dbReference>
<dbReference type="AlphaFoldDB" id="A0A4D7AM79"/>
<name>A0A4D7AM79_9FIRM</name>
<dbReference type="InterPro" id="IPR043502">
    <property type="entry name" value="DNA/RNA_pol_sf"/>
</dbReference>